<feature type="compositionally biased region" description="Basic and acidic residues" evidence="1">
    <location>
        <begin position="83"/>
        <end position="95"/>
    </location>
</feature>
<dbReference type="HOGENOM" id="CLU_1836689_0_0_1"/>
<keyword evidence="3" id="KW-1185">Reference proteome</keyword>
<evidence type="ECO:0000313" key="2">
    <source>
        <dbReference type="EMBL" id="EJS44729.1"/>
    </source>
</evidence>
<dbReference type="AlphaFoldDB" id="J8QAX2"/>
<evidence type="ECO:0000256" key="1">
    <source>
        <dbReference type="SAM" id="MobiDB-lite"/>
    </source>
</evidence>
<evidence type="ECO:0000313" key="3">
    <source>
        <dbReference type="Proteomes" id="UP000006968"/>
    </source>
</evidence>
<dbReference type="OrthoDB" id="4062707at2759"/>
<accession>J8QAX2</accession>
<reference evidence="2 3" key="1">
    <citation type="journal article" date="2013" name="BMC Genomics">
        <title>High quality de novo sequencing and assembly of the Saccharomyces arboricolus genome.</title>
        <authorList>
            <person name="Liti G."/>
            <person name="Nguyen Ba A.N."/>
            <person name="Blythe M."/>
            <person name="Mueller C.A."/>
            <person name="Bergstroem A."/>
            <person name="Cubillos F.A."/>
            <person name="Dafhnis-Calas F."/>
            <person name="Khoshraftar S."/>
            <person name="Malla S."/>
            <person name="Mehta N."/>
            <person name="Siow C.C."/>
            <person name="Warringer J."/>
            <person name="Moses A.M."/>
            <person name="Louis E.J."/>
            <person name="Nieduszynski C.A."/>
        </authorList>
    </citation>
    <scope>NUCLEOTIDE SEQUENCE [LARGE SCALE GENOMIC DNA]</scope>
    <source>
        <strain evidence="3">H-6 / AS 2.3317 / CBS 10644</strain>
    </source>
</reference>
<protein>
    <submittedName>
        <fullName evidence="2">Ntc20p</fullName>
    </submittedName>
</protein>
<dbReference type="EMBL" id="ALIE01000010">
    <property type="protein sequence ID" value="EJS44729.1"/>
    <property type="molecule type" value="Genomic_DNA"/>
</dbReference>
<sequence>MPSLRDLTLERNQRLNQLRARIKQASLQTMGELSTSSYPKALDETFNAPALQKVPTFTSLNTLEQKTMHSGKQEEDQPSYTSLEKDQLKARTNDISETSDLKAKLAPVMEVLDKKTNEKIKSIIRKKILQEPSFESDRSS</sequence>
<organism evidence="2 3">
    <name type="scientific">Saccharomyces arboricola (strain H-6 / AS 2.3317 / CBS 10644)</name>
    <name type="common">Yeast</name>
    <dbReference type="NCBI Taxonomy" id="1160507"/>
    <lineage>
        <taxon>Eukaryota</taxon>
        <taxon>Fungi</taxon>
        <taxon>Dikarya</taxon>
        <taxon>Ascomycota</taxon>
        <taxon>Saccharomycotina</taxon>
        <taxon>Saccharomycetes</taxon>
        <taxon>Saccharomycetales</taxon>
        <taxon>Saccharomycetaceae</taxon>
        <taxon>Saccharomyces</taxon>
    </lineage>
</organism>
<gene>
    <name evidence="2" type="ORF">SU7_0246</name>
</gene>
<feature type="region of interest" description="Disordered" evidence="1">
    <location>
        <begin position="66"/>
        <end position="95"/>
    </location>
</feature>
<name>J8QAX2_SACAR</name>
<comment type="caution">
    <text evidence="2">The sequence shown here is derived from an EMBL/GenBank/DDBJ whole genome shotgun (WGS) entry which is preliminary data.</text>
</comment>
<dbReference type="Proteomes" id="UP000006968">
    <property type="component" value="Chromosome II"/>
</dbReference>
<proteinExistence type="predicted"/>